<dbReference type="Proteomes" id="UP000886111">
    <property type="component" value="Unassembled WGS sequence"/>
</dbReference>
<keyword evidence="5" id="KW-0732">Signal</keyword>
<feature type="active site" description="Proton donor" evidence="4">
    <location>
        <position position="416"/>
    </location>
</feature>
<evidence type="ECO:0000259" key="6">
    <source>
        <dbReference type="PROSITE" id="PS51764"/>
    </source>
</evidence>
<dbReference type="Gene3D" id="1.20.1270.90">
    <property type="entry name" value="AF1782-like"/>
    <property type="match status" value="1"/>
</dbReference>
<evidence type="ECO:0000256" key="1">
    <source>
        <dbReference type="ARBA" id="ARBA00007754"/>
    </source>
</evidence>
<dbReference type="Pfam" id="PF02156">
    <property type="entry name" value="Glyco_hydro_26"/>
    <property type="match status" value="1"/>
</dbReference>
<dbReference type="Pfam" id="PF18962">
    <property type="entry name" value="Por_Secre_tail"/>
    <property type="match status" value="1"/>
</dbReference>
<reference evidence="7" key="1">
    <citation type="journal article" date="2020" name="mSystems">
        <title>Genome- and Community-Level Interaction Insights into Carbon Utilization and Element Cycling Functions of Hydrothermarchaeota in Hydrothermal Sediment.</title>
        <authorList>
            <person name="Zhou Z."/>
            <person name="Liu Y."/>
            <person name="Xu W."/>
            <person name="Pan J."/>
            <person name="Luo Z.H."/>
            <person name="Li M."/>
        </authorList>
    </citation>
    <scope>NUCLEOTIDE SEQUENCE [LARGE SCALE GENOMIC DNA]</scope>
    <source>
        <strain evidence="7">HyVt-76</strain>
    </source>
</reference>
<dbReference type="AlphaFoldDB" id="A0A7V5H5G3"/>
<evidence type="ECO:0000256" key="3">
    <source>
        <dbReference type="ARBA" id="ARBA00023295"/>
    </source>
</evidence>
<dbReference type="GO" id="GO:0016985">
    <property type="term" value="F:mannan endo-1,4-beta-mannosidase activity"/>
    <property type="evidence" value="ECO:0007669"/>
    <property type="project" value="InterPro"/>
</dbReference>
<dbReference type="SUPFAM" id="SSF51445">
    <property type="entry name" value="(Trans)glycosidases"/>
    <property type="match status" value="1"/>
</dbReference>
<dbReference type="EMBL" id="DRTD01000672">
    <property type="protein sequence ID" value="HHE55907.1"/>
    <property type="molecule type" value="Genomic_DNA"/>
</dbReference>
<accession>A0A7V5H5G3</accession>
<dbReference type="Gene3D" id="3.20.20.80">
    <property type="entry name" value="Glycosidases"/>
    <property type="match status" value="1"/>
</dbReference>
<evidence type="ECO:0000256" key="4">
    <source>
        <dbReference type="PROSITE-ProRule" id="PRU01100"/>
    </source>
</evidence>
<dbReference type="InterPro" id="IPR022790">
    <property type="entry name" value="GH26_dom"/>
</dbReference>
<evidence type="ECO:0000256" key="2">
    <source>
        <dbReference type="ARBA" id="ARBA00022801"/>
    </source>
</evidence>
<comment type="caution">
    <text evidence="7">The sequence shown here is derived from an EMBL/GenBank/DDBJ whole genome shotgun (WGS) entry which is preliminary data.</text>
</comment>
<dbReference type="PROSITE" id="PS51764">
    <property type="entry name" value="GH26"/>
    <property type="match status" value="1"/>
</dbReference>
<protein>
    <submittedName>
        <fullName evidence="7">T9SS type A sorting domain-containing protein</fullName>
    </submittedName>
</protein>
<dbReference type="InterPro" id="IPR026444">
    <property type="entry name" value="Secre_tail"/>
</dbReference>
<comment type="similarity">
    <text evidence="1 4">Belongs to the glycosyl hydrolase 26 family.</text>
</comment>
<dbReference type="InterPro" id="IPR000805">
    <property type="entry name" value="Glyco_hydro_26"/>
</dbReference>
<dbReference type="Gene3D" id="2.60.120.260">
    <property type="entry name" value="Galactose-binding domain-like"/>
    <property type="match status" value="2"/>
</dbReference>
<name>A0A7V5H5G3_CALAY</name>
<dbReference type="NCBIfam" id="TIGR04183">
    <property type="entry name" value="Por_Secre_tail"/>
    <property type="match status" value="1"/>
</dbReference>
<evidence type="ECO:0000256" key="5">
    <source>
        <dbReference type="SAM" id="SignalP"/>
    </source>
</evidence>
<dbReference type="GO" id="GO:0006080">
    <property type="term" value="P:substituted mannan metabolic process"/>
    <property type="evidence" value="ECO:0007669"/>
    <property type="project" value="InterPro"/>
</dbReference>
<evidence type="ECO:0000313" key="7">
    <source>
        <dbReference type="EMBL" id="HHE55907.1"/>
    </source>
</evidence>
<keyword evidence="2 4" id="KW-0378">Hydrolase</keyword>
<dbReference type="PANTHER" id="PTHR40079:SF4">
    <property type="entry name" value="GH26 DOMAIN-CONTAINING PROTEIN-RELATED"/>
    <property type="match status" value="1"/>
</dbReference>
<proteinExistence type="inferred from homology"/>
<sequence length="970" mass="110973">MHFMKHLLCILTICFLFLPARAQVTGLVENFDDNLLDGWEAPGDATRTFELQAVDSTLQIQYHRVASSWEWDNFNWTPPQKVDATAQPYITLRVRSDVVSELTLKPIYDNGSNDWLQAMLPADGQWHTYRFELLAPAPRVLNRIYFYLDGGTTVPKSGTVYFDDLRLADSVRAADLLDISQLERAINAAQALYQNSTEGDQEGQFPTGSKSQLQAAIHQAQAVFNQEEVSQQELDQATWDLYDACARFEASVNGPAVPLVDPKATLQTRYLYLNLDFLKDRALLFGMHDATGYGVGWSGDDDRSDIKDVCGDFPAFYSEEMYKVTRHREEERVRYRMTSAYQRGGVLSMCWHQYDPQGRGFYADDVNGENVVATLLPEGQYHQQYKEKLKSVALFFKSLRGPKGESIPVIFRLYHEHNGGWFWWGKGRCSTEQFNALWRFTVEYLRDSLQVHNLLYAISPSLNQADWGRNYKDIFPGEDYVDVYGVDHYFGDVITNPDRENFKQGLTRIVQTALRDQKLPALTEVGQEGLDTPDFFTNVLLWAMVSDSLNNYYSYAAVWRNQDINHHFAPYPGHPSVPDFLKFFNDPYTLFESDLPDMYAPLTADSLPPEFVAFPESPFVATDTLFFISIKTDEKAFLRYDFQDLPFDSMAHEFSEGQGRLEHRTTLHGQQGERFSIYVRASDLIGNTSPQSLHIEILVDTLQRPVYWFDLKYDLSDWPKGKAPFAFEGQSEGQTKLVPVRTVYLRRNFTIEDKTQINKLAAIINYDNGFALYLNGREIHRENLGEGTLSYSTWAATNSDGVKQVLIEDSDLAALKNGSNVLAIEIHQAVEDSFDLKFDLKLITASYQTLIDYQADWFYYAEGGEPPVQKLGTVSVEERKILPYRFRVVNQYPNPFNQQTTLSYYLPGTGKVELVLYNVMGQRVKNVLQGLQSAGLHRLHLNLSGFPSGVYFYRLQYGKENVFGKLILIK</sequence>
<feature type="chain" id="PRO_5031079503" evidence="5">
    <location>
        <begin position="23"/>
        <end position="970"/>
    </location>
</feature>
<dbReference type="InterPro" id="IPR017853">
    <property type="entry name" value="GH"/>
</dbReference>
<feature type="signal peptide" evidence="5">
    <location>
        <begin position="1"/>
        <end position="22"/>
    </location>
</feature>
<dbReference type="PANTHER" id="PTHR40079">
    <property type="entry name" value="MANNAN ENDO-1,4-BETA-MANNOSIDASE E-RELATED"/>
    <property type="match status" value="1"/>
</dbReference>
<feature type="active site" description="Nucleophile" evidence="4">
    <location>
        <position position="524"/>
    </location>
</feature>
<organism evidence="7">
    <name type="scientific">Caldithrix abyssi</name>
    <dbReference type="NCBI Taxonomy" id="187145"/>
    <lineage>
        <taxon>Bacteria</taxon>
        <taxon>Pseudomonadati</taxon>
        <taxon>Calditrichota</taxon>
        <taxon>Calditrichia</taxon>
        <taxon>Calditrichales</taxon>
        <taxon>Calditrichaceae</taxon>
        <taxon>Caldithrix</taxon>
    </lineage>
</organism>
<gene>
    <name evidence="7" type="ORF">ENL21_09000</name>
</gene>
<dbReference type="PRINTS" id="PR00739">
    <property type="entry name" value="GLHYDRLASE26"/>
</dbReference>
<keyword evidence="3 4" id="KW-0326">Glycosidase</keyword>
<feature type="domain" description="GH26" evidence="6">
    <location>
        <begin position="266"/>
        <end position="593"/>
    </location>
</feature>